<dbReference type="GO" id="GO:0043596">
    <property type="term" value="C:nuclear replication fork"/>
    <property type="evidence" value="ECO:0007669"/>
    <property type="project" value="UniProtKB-ARBA"/>
</dbReference>
<dbReference type="FunFam" id="2.20.28.10:FF:000003">
    <property type="entry name" value="DNA helicase"/>
    <property type="match status" value="1"/>
</dbReference>
<dbReference type="SUPFAM" id="SSF52540">
    <property type="entry name" value="P-loop containing nucleoside triphosphate hydrolases"/>
    <property type="match status" value="1"/>
</dbReference>
<sequence length="767" mass="86510">MRVSAPVLADPLSINDMSRPPIPLASNLSSGLMTDPVETRKLIWGTTVNIESSMAMFRDFILNFTIAHKLEGTADAVITDADRMPFYDRLLRHLNTNDVHDMNLDCTNLEAYPPARRLYQQLVRYPQEIIPLMDHTLTDIYLEKFEDSDLPMGSTMRVRPFNIQRTVNLRELNPSDIDQLVTIKGLLIRSSPVLPDLKDAFFRCTSCDCSVEVNNDRGQIREPTVCPSNECKMKNSMQLIHNRCLFSDKQICRLQETPDVGKPGDRMEVTGIFRGVPVRTNPRRRSVKALFKTYLDVVHIKRTDKKRLGVDKSIGAENDMENSFEETDDIQDQDVSDNTEEEILKLGSRTDLYEILSRSIAPSIFGMEDVKKGTLLQLFGGAHKFSKSNKSTPRIRGDINILLVGDPGVSKSQLLSYVHKLAPRGIYTSGKGSSAVGLTAYVTRDPETRQLVLESGALVLSDGGICCIDEFDKMSDHTRSVLHEVMEQQTISVAKAGIITTLNARTSILACANPINSKFDPNLSVPENVNLPPPLMSRFDLLYLILDKPSERDDRRLAQHLVSMYLHVRPDISKTDFVPLELFTKYINYAKNRIEPRITEEAGQALLNFYVSMRKSGSHGGSNVVVFTTRQLESMIRLSEAHAKMRLSVTVDRQDVEEANRLVLSALQTAAIDPRTGRLDLDLVTTGISAWGRKVHDQKRSALRLMLQESEKSVLAWPETYRLFTEQSDEKINETEFNNILRDLIDEGYIHVSGRNNTNKIIRKLGV</sequence>
<keyword evidence="8 10" id="KW-0238">DNA-binding</keyword>
<evidence type="ECO:0000259" key="12">
    <source>
        <dbReference type="PROSITE" id="PS50051"/>
    </source>
</evidence>
<feature type="domain" description="MCM C-terminal AAA(+) ATPase" evidence="12">
    <location>
        <begin position="352"/>
        <end position="561"/>
    </location>
</feature>
<reference evidence="13 14" key="1">
    <citation type="submission" date="2006-10" db="EMBL/GenBank/DDBJ databases">
        <title>The Genome Sequence of Batrachochytrium dendrobatidis JEL423.</title>
        <authorList>
            <consortium name="The Broad Institute Genome Sequencing Platform"/>
            <person name="Birren B."/>
            <person name="Lander E."/>
            <person name="Galagan J."/>
            <person name="Cuomo C."/>
            <person name="Devon K."/>
            <person name="Jaffe D."/>
            <person name="Butler J."/>
            <person name="Alvarez P."/>
            <person name="Gnerre S."/>
            <person name="Grabherr M."/>
            <person name="Kleber M."/>
            <person name="Mauceli E."/>
            <person name="Brockman W."/>
            <person name="Young S."/>
            <person name="LaButti K."/>
            <person name="Sykes S."/>
            <person name="DeCaprio D."/>
            <person name="Crawford M."/>
            <person name="Koehrsen M."/>
            <person name="Engels R."/>
            <person name="Montgomery P."/>
            <person name="Pearson M."/>
            <person name="Howarth C."/>
            <person name="Larson L."/>
            <person name="White J."/>
            <person name="O'Leary S."/>
            <person name="Kodira C."/>
            <person name="Zeng Q."/>
            <person name="Yandava C."/>
            <person name="Alvarado L."/>
            <person name="Longcore J."/>
            <person name="James T."/>
        </authorList>
    </citation>
    <scope>NUCLEOTIDE SEQUENCE [LARGE SCALE GENOMIC DNA]</scope>
    <source>
        <strain evidence="13 14">JEL423</strain>
    </source>
</reference>
<dbReference type="InterPro" id="IPR027925">
    <property type="entry name" value="MCM_N"/>
</dbReference>
<proteinExistence type="inferred from homology"/>
<dbReference type="SMART" id="SM00350">
    <property type="entry name" value="MCM"/>
    <property type="match status" value="1"/>
</dbReference>
<dbReference type="InterPro" id="IPR031327">
    <property type="entry name" value="MCM"/>
</dbReference>
<dbReference type="Pfam" id="PF00493">
    <property type="entry name" value="MCM"/>
    <property type="match status" value="1"/>
</dbReference>
<comment type="function">
    <text evidence="11">Acts as component of the MCM2-7 complex (MCM complex) which is the replicative helicase essential for 'once per cell cycle' DNA replication initiation and elongation in eukaryotic cells. The active ATPase sites in the MCM2-7 ring are formed through the interaction surfaces of two neighboring subunits such that a critical structure of a conserved arginine finger motif is provided in trans relative to the ATP-binding site of the Walker A box of the adjacent subunit. The six ATPase active sites, however, are likely to contribute differentially to the complex helicase activity.</text>
</comment>
<comment type="catalytic activity">
    <reaction evidence="11">
        <text>ATP + H2O = ADP + phosphate + H(+)</text>
        <dbReference type="Rhea" id="RHEA:13065"/>
        <dbReference type="ChEBI" id="CHEBI:15377"/>
        <dbReference type="ChEBI" id="CHEBI:15378"/>
        <dbReference type="ChEBI" id="CHEBI:30616"/>
        <dbReference type="ChEBI" id="CHEBI:43474"/>
        <dbReference type="ChEBI" id="CHEBI:456216"/>
        <dbReference type="EC" id="3.6.4.12"/>
    </reaction>
</comment>
<dbReference type="SUPFAM" id="SSF50249">
    <property type="entry name" value="Nucleic acid-binding proteins"/>
    <property type="match status" value="1"/>
</dbReference>
<evidence type="ECO:0000256" key="4">
    <source>
        <dbReference type="ARBA" id="ARBA00022741"/>
    </source>
</evidence>
<dbReference type="GO" id="GO:0003697">
    <property type="term" value="F:single-stranded DNA binding"/>
    <property type="evidence" value="ECO:0007669"/>
    <property type="project" value="TreeGrafter"/>
</dbReference>
<dbReference type="EC" id="3.6.4.12" evidence="11"/>
<dbReference type="PANTHER" id="PTHR11630:SF66">
    <property type="entry name" value="DNA REPLICATION LICENSING FACTOR MCM4"/>
    <property type="match status" value="1"/>
</dbReference>
<name>A0A177WU93_BATDL</name>
<keyword evidence="3 11" id="KW-0235">DNA replication</keyword>
<dbReference type="InterPro" id="IPR041562">
    <property type="entry name" value="MCM_lid"/>
</dbReference>
<dbReference type="GO" id="GO:0017116">
    <property type="term" value="F:single-stranded DNA helicase activity"/>
    <property type="evidence" value="ECO:0007669"/>
    <property type="project" value="TreeGrafter"/>
</dbReference>
<protein>
    <recommendedName>
        <fullName evidence="11">DNA replication licensing factor MCM4</fullName>
        <ecNumber evidence="11">3.6.4.12</ecNumber>
    </recommendedName>
</protein>
<dbReference type="GO" id="GO:0006271">
    <property type="term" value="P:DNA strand elongation involved in DNA replication"/>
    <property type="evidence" value="ECO:0007669"/>
    <property type="project" value="TreeGrafter"/>
</dbReference>
<dbReference type="Pfam" id="PF17207">
    <property type="entry name" value="MCM_OB"/>
    <property type="match status" value="1"/>
</dbReference>
<dbReference type="InterPro" id="IPR012340">
    <property type="entry name" value="NA-bd_OB-fold"/>
</dbReference>
<dbReference type="Pfam" id="PF17855">
    <property type="entry name" value="MCM_lid"/>
    <property type="match status" value="1"/>
</dbReference>
<dbReference type="InterPro" id="IPR001208">
    <property type="entry name" value="MCM_dom"/>
</dbReference>
<dbReference type="GO" id="GO:0005524">
    <property type="term" value="F:ATP binding"/>
    <property type="evidence" value="ECO:0007669"/>
    <property type="project" value="UniProtKB-UniRule"/>
</dbReference>
<evidence type="ECO:0000313" key="14">
    <source>
        <dbReference type="Proteomes" id="UP000077115"/>
    </source>
</evidence>
<evidence type="ECO:0000256" key="5">
    <source>
        <dbReference type="ARBA" id="ARBA00022801"/>
    </source>
</evidence>
<dbReference type="InterPro" id="IPR027417">
    <property type="entry name" value="P-loop_NTPase"/>
</dbReference>
<evidence type="ECO:0000256" key="11">
    <source>
        <dbReference type="RuleBase" id="RU368062"/>
    </source>
</evidence>
<dbReference type="EMBL" id="DS022310">
    <property type="protein sequence ID" value="OAJ43677.1"/>
    <property type="molecule type" value="Genomic_DNA"/>
</dbReference>
<dbReference type="PRINTS" id="PR01660">
    <property type="entry name" value="MCMPROTEIN4"/>
</dbReference>
<reference evidence="13 14" key="2">
    <citation type="submission" date="2016-05" db="EMBL/GenBank/DDBJ databases">
        <title>Lineage-specific infection strategies underlie the spectrum of fungal disease in amphibians.</title>
        <authorList>
            <person name="Cuomo C.A."/>
            <person name="Farrer R.A."/>
            <person name="James T."/>
            <person name="Longcore J."/>
            <person name="Birren B."/>
        </authorList>
    </citation>
    <scope>NUCLEOTIDE SEQUENCE [LARGE SCALE GENOMIC DNA]</scope>
    <source>
        <strain evidence="13 14">JEL423</strain>
    </source>
</reference>
<dbReference type="FunFam" id="3.40.50.300:FF:000217">
    <property type="entry name" value="DNA helicase"/>
    <property type="match status" value="1"/>
</dbReference>
<evidence type="ECO:0000256" key="3">
    <source>
        <dbReference type="ARBA" id="ARBA00022705"/>
    </source>
</evidence>
<dbReference type="GO" id="GO:0031261">
    <property type="term" value="C:DNA replication preinitiation complex"/>
    <property type="evidence" value="ECO:0007669"/>
    <property type="project" value="UniProtKB-ARBA"/>
</dbReference>
<dbReference type="Pfam" id="PF14551">
    <property type="entry name" value="MCM_N"/>
    <property type="match status" value="1"/>
</dbReference>
<dbReference type="PRINTS" id="PR01657">
    <property type="entry name" value="MCMFAMILY"/>
</dbReference>
<evidence type="ECO:0000313" key="13">
    <source>
        <dbReference type="EMBL" id="OAJ43677.1"/>
    </source>
</evidence>
<dbReference type="eggNOG" id="KOG0478">
    <property type="taxonomic scope" value="Eukaryota"/>
</dbReference>
<dbReference type="PROSITE" id="PS50051">
    <property type="entry name" value="MCM_2"/>
    <property type="match status" value="1"/>
</dbReference>
<dbReference type="OrthoDB" id="10251574at2759"/>
<dbReference type="InterPro" id="IPR018525">
    <property type="entry name" value="MCM_CS"/>
</dbReference>
<dbReference type="GO" id="GO:0097373">
    <property type="term" value="C:MCM core complex"/>
    <property type="evidence" value="ECO:0007669"/>
    <property type="project" value="UniProtKB-ARBA"/>
</dbReference>
<dbReference type="GO" id="GO:0006279">
    <property type="term" value="P:premeiotic DNA replication"/>
    <property type="evidence" value="ECO:0007669"/>
    <property type="project" value="UniProtKB-ARBA"/>
</dbReference>
<keyword evidence="4 10" id="KW-0547">Nucleotide-binding</keyword>
<evidence type="ECO:0000256" key="2">
    <source>
        <dbReference type="ARBA" id="ARBA00008010"/>
    </source>
</evidence>
<keyword evidence="6 11" id="KW-0347">Helicase</keyword>
<dbReference type="AlphaFoldDB" id="A0A177WU93"/>
<dbReference type="STRING" id="403673.A0A177WU93"/>
<comment type="subcellular location">
    <subcellularLocation>
        <location evidence="1">Nucleus</location>
    </subcellularLocation>
</comment>
<dbReference type="InterPro" id="IPR008047">
    <property type="entry name" value="MCM_4"/>
</dbReference>
<evidence type="ECO:0000256" key="9">
    <source>
        <dbReference type="ARBA" id="ARBA00023242"/>
    </source>
</evidence>
<dbReference type="Gene3D" id="2.20.28.10">
    <property type="match status" value="1"/>
</dbReference>
<dbReference type="GO" id="GO:0000727">
    <property type="term" value="P:double-strand break repair via break-induced replication"/>
    <property type="evidence" value="ECO:0007669"/>
    <property type="project" value="TreeGrafter"/>
</dbReference>
<accession>A0A177WU93</accession>
<evidence type="ECO:0000256" key="1">
    <source>
        <dbReference type="ARBA" id="ARBA00004123"/>
    </source>
</evidence>
<dbReference type="Pfam" id="PF21128">
    <property type="entry name" value="WHD_MCM4"/>
    <property type="match status" value="1"/>
</dbReference>
<comment type="similarity">
    <text evidence="2 10">Belongs to the MCM family.</text>
</comment>
<evidence type="ECO:0000256" key="10">
    <source>
        <dbReference type="RuleBase" id="RU004070"/>
    </source>
</evidence>
<evidence type="ECO:0000256" key="8">
    <source>
        <dbReference type="ARBA" id="ARBA00023125"/>
    </source>
</evidence>
<dbReference type="Gene3D" id="2.40.50.140">
    <property type="entry name" value="Nucleic acid-binding proteins"/>
    <property type="match status" value="1"/>
</dbReference>
<keyword evidence="5 11" id="KW-0378">Hydrolase</keyword>
<comment type="subunit">
    <text evidence="11">Component of the MCM2-7 complex.</text>
</comment>
<gene>
    <name evidence="13" type="ORF">BDEG_27011</name>
</gene>
<dbReference type="VEuPathDB" id="FungiDB:BDEG_27011"/>
<dbReference type="PROSITE" id="PS00847">
    <property type="entry name" value="MCM_1"/>
    <property type="match status" value="1"/>
</dbReference>
<dbReference type="Gene3D" id="3.30.1640.10">
    <property type="entry name" value="mini-chromosome maintenance (MCM) complex, chain A, domain 1"/>
    <property type="match status" value="1"/>
</dbReference>
<keyword evidence="9 11" id="KW-0539">Nucleus</keyword>
<dbReference type="GO" id="GO:0016887">
    <property type="term" value="F:ATP hydrolysis activity"/>
    <property type="evidence" value="ECO:0007669"/>
    <property type="project" value="RHEA"/>
</dbReference>
<evidence type="ECO:0000256" key="7">
    <source>
        <dbReference type="ARBA" id="ARBA00022840"/>
    </source>
</evidence>
<dbReference type="GO" id="GO:1902975">
    <property type="term" value="P:mitotic DNA replication initiation"/>
    <property type="evidence" value="ECO:0007669"/>
    <property type="project" value="TreeGrafter"/>
</dbReference>
<dbReference type="Gene3D" id="3.40.50.300">
    <property type="entry name" value="P-loop containing nucleotide triphosphate hydrolases"/>
    <property type="match status" value="1"/>
</dbReference>
<evidence type="ECO:0000256" key="6">
    <source>
        <dbReference type="ARBA" id="ARBA00022806"/>
    </source>
</evidence>
<organism evidence="13 14">
    <name type="scientific">Batrachochytrium dendrobatidis (strain JEL423)</name>
    <dbReference type="NCBI Taxonomy" id="403673"/>
    <lineage>
        <taxon>Eukaryota</taxon>
        <taxon>Fungi</taxon>
        <taxon>Fungi incertae sedis</taxon>
        <taxon>Chytridiomycota</taxon>
        <taxon>Chytridiomycota incertae sedis</taxon>
        <taxon>Chytridiomycetes</taxon>
        <taxon>Rhizophydiales</taxon>
        <taxon>Rhizophydiales incertae sedis</taxon>
        <taxon>Batrachochytrium</taxon>
    </lineage>
</organism>
<dbReference type="GO" id="GO:0042555">
    <property type="term" value="C:MCM complex"/>
    <property type="evidence" value="ECO:0007669"/>
    <property type="project" value="UniProtKB-UniRule"/>
</dbReference>
<keyword evidence="7 10" id="KW-0067">ATP-binding</keyword>
<dbReference type="PANTHER" id="PTHR11630">
    <property type="entry name" value="DNA REPLICATION LICENSING FACTOR MCM FAMILY MEMBER"/>
    <property type="match status" value="1"/>
</dbReference>
<dbReference type="CDD" id="cd17755">
    <property type="entry name" value="MCM4"/>
    <property type="match status" value="1"/>
</dbReference>
<dbReference type="InterPro" id="IPR033762">
    <property type="entry name" value="MCM_OB"/>
</dbReference>
<dbReference type="Proteomes" id="UP000077115">
    <property type="component" value="Unassembled WGS sequence"/>
</dbReference>
<dbReference type="GO" id="GO:0005656">
    <property type="term" value="C:nuclear pre-replicative complex"/>
    <property type="evidence" value="ECO:0007669"/>
    <property type="project" value="UniProtKB-ARBA"/>
</dbReference>